<dbReference type="Pfam" id="PF00535">
    <property type="entry name" value="Glycos_transf_2"/>
    <property type="match status" value="1"/>
</dbReference>
<keyword evidence="3" id="KW-0808">Transferase</keyword>
<keyword evidence="1" id="KW-1133">Transmembrane helix</keyword>
<feature type="domain" description="Glycosyltransferase 2-like" evidence="2">
    <location>
        <begin position="41"/>
        <end position="204"/>
    </location>
</feature>
<dbReference type="InterPro" id="IPR050256">
    <property type="entry name" value="Glycosyltransferase_2"/>
</dbReference>
<feature type="transmembrane region" description="Helical" evidence="1">
    <location>
        <begin position="314"/>
        <end position="337"/>
    </location>
</feature>
<accession>A0A286DCH6</accession>
<dbReference type="GO" id="GO:0016740">
    <property type="term" value="F:transferase activity"/>
    <property type="evidence" value="ECO:0007669"/>
    <property type="project" value="UniProtKB-KW"/>
</dbReference>
<proteinExistence type="predicted"/>
<protein>
    <submittedName>
        <fullName evidence="3">Glycosyltransferase involved in cell wall bisynthesis</fullName>
    </submittedName>
</protein>
<feature type="transmembrane region" description="Helical" evidence="1">
    <location>
        <begin position="277"/>
        <end position="302"/>
    </location>
</feature>
<dbReference type="CDD" id="cd04179">
    <property type="entry name" value="DPM_DPG-synthase_like"/>
    <property type="match status" value="1"/>
</dbReference>
<gene>
    <name evidence="3" type="ORF">SAMN06296416_10998</name>
</gene>
<sequence length="366" mass="40378">MSSPQDIPVSTTAVSGRISQSMTHCEAPPRQADKVAAKIAVVVPSYRVKAHILDVIADIPVQVERIYVIDDACPEGTGQWVLEQCHDQRVRVHRLDRNRGVGGAVMAGYALAAADGMDVIVKMDGDGQMDASALPELVGPILRGEADYTKGNRFYDLAQISQMPRTRIVGNAVLSFMTKISSGYWDVFDPTNGYTALHVRIIDKLPMRKISRRFFFETDMLFRLNIIRAVVVDVPMDAKYGAETSNLKISKVLFDFSIKHLRNTAKRVFYNYFLRDLSLASIELLLGVLFLLSGAALGIWFWTQSAQTGITASAGSVMLVALQVIVGIQLVLGFLAYDIASVPRRALHRLLSPTQREPRPTNGSPN</sequence>
<reference evidence="3 4" key="1">
    <citation type="submission" date="2017-09" db="EMBL/GenBank/DDBJ databases">
        <authorList>
            <person name="Ehlers B."/>
            <person name="Leendertz F.H."/>
        </authorList>
    </citation>
    <scope>NUCLEOTIDE SEQUENCE [LARGE SCALE GENOMIC DNA]</scope>
    <source>
        <strain evidence="3 4">CGMCC 1.10978</strain>
    </source>
</reference>
<evidence type="ECO:0000256" key="1">
    <source>
        <dbReference type="SAM" id="Phobius"/>
    </source>
</evidence>
<keyword evidence="4" id="KW-1185">Reference proteome</keyword>
<dbReference type="Gene3D" id="3.90.550.10">
    <property type="entry name" value="Spore Coat Polysaccharide Biosynthesis Protein SpsA, Chain A"/>
    <property type="match status" value="1"/>
</dbReference>
<evidence type="ECO:0000259" key="2">
    <source>
        <dbReference type="Pfam" id="PF00535"/>
    </source>
</evidence>
<dbReference type="PANTHER" id="PTHR48090:SF7">
    <property type="entry name" value="RFBJ PROTEIN"/>
    <property type="match status" value="1"/>
</dbReference>
<dbReference type="Proteomes" id="UP000219374">
    <property type="component" value="Unassembled WGS sequence"/>
</dbReference>
<evidence type="ECO:0000313" key="4">
    <source>
        <dbReference type="Proteomes" id="UP000219374"/>
    </source>
</evidence>
<dbReference type="InterPro" id="IPR029044">
    <property type="entry name" value="Nucleotide-diphossugar_trans"/>
</dbReference>
<dbReference type="InterPro" id="IPR001173">
    <property type="entry name" value="Glyco_trans_2-like"/>
</dbReference>
<keyword evidence="1" id="KW-0472">Membrane</keyword>
<dbReference type="PANTHER" id="PTHR48090">
    <property type="entry name" value="UNDECAPRENYL-PHOSPHATE 4-DEOXY-4-FORMAMIDO-L-ARABINOSE TRANSFERASE-RELATED"/>
    <property type="match status" value="1"/>
</dbReference>
<dbReference type="AlphaFoldDB" id="A0A286DCH6"/>
<name>A0A286DCH6_9GAMM</name>
<evidence type="ECO:0000313" key="3">
    <source>
        <dbReference type="EMBL" id="SOD56367.1"/>
    </source>
</evidence>
<dbReference type="SUPFAM" id="SSF53448">
    <property type="entry name" value="Nucleotide-diphospho-sugar transferases"/>
    <property type="match status" value="1"/>
</dbReference>
<organism evidence="3 4">
    <name type="scientific">Pseudoxanthomonas wuyuanensis</name>
    <dbReference type="NCBI Taxonomy" id="1073196"/>
    <lineage>
        <taxon>Bacteria</taxon>
        <taxon>Pseudomonadati</taxon>
        <taxon>Pseudomonadota</taxon>
        <taxon>Gammaproteobacteria</taxon>
        <taxon>Lysobacterales</taxon>
        <taxon>Lysobacteraceae</taxon>
        <taxon>Pseudoxanthomonas</taxon>
    </lineage>
</organism>
<dbReference type="EMBL" id="OCND01000009">
    <property type="protein sequence ID" value="SOD56367.1"/>
    <property type="molecule type" value="Genomic_DNA"/>
</dbReference>
<dbReference type="RefSeq" id="WP_338015738.1">
    <property type="nucleotide sequence ID" value="NZ_OCND01000009.1"/>
</dbReference>
<keyword evidence="1" id="KW-0812">Transmembrane</keyword>